<reference evidence="2" key="1">
    <citation type="submission" date="2022-11" db="EMBL/GenBank/DDBJ databases">
        <authorList>
            <person name="Kikuchi T."/>
        </authorList>
    </citation>
    <scope>NUCLEOTIDE SEQUENCE</scope>
    <source>
        <strain evidence="2">PS1010</strain>
    </source>
</reference>
<dbReference type="AlphaFoldDB" id="A0A9P1IPT8"/>
<dbReference type="Pfam" id="PF10326">
    <property type="entry name" value="7TM_GPCR_Str"/>
    <property type="match status" value="1"/>
</dbReference>
<name>A0A9P1IPT8_9PELO</name>
<feature type="transmembrane region" description="Helical" evidence="1">
    <location>
        <begin position="96"/>
        <end position="119"/>
    </location>
</feature>
<dbReference type="OrthoDB" id="5792363at2759"/>
<keyword evidence="3" id="KW-1185">Reference proteome</keyword>
<accession>A0A9P1IPT8</accession>
<feature type="transmembrane region" description="Helical" evidence="1">
    <location>
        <begin position="51"/>
        <end position="76"/>
    </location>
</feature>
<keyword evidence="1" id="KW-0812">Transmembrane</keyword>
<keyword evidence="1" id="KW-0472">Membrane</keyword>
<dbReference type="PANTHER" id="PTHR47758:SF1">
    <property type="entry name" value="SERPENTINE RECEPTOR, CLASS T"/>
    <property type="match status" value="1"/>
</dbReference>
<dbReference type="EMBL" id="CANHGI010000004">
    <property type="protein sequence ID" value="CAI5449763.1"/>
    <property type="molecule type" value="Genomic_DNA"/>
</dbReference>
<dbReference type="SUPFAM" id="SSF81321">
    <property type="entry name" value="Family A G protein-coupled receptor-like"/>
    <property type="match status" value="1"/>
</dbReference>
<feature type="transmembrane region" description="Helical" evidence="1">
    <location>
        <begin position="162"/>
        <end position="184"/>
    </location>
</feature>
<evidence type="ECO:0000256" key="1">
    <source>
        <dbReference type="SAM" id="Phobius"/>
    </source>
</evidence>
<dbReference type="Proteomes" id="UP001152747">
    <property type="component" value="Unassembled WGS sequence"/>
</dbReference>
<keyword evidence="1" id="KW-1133">Transmembrane helix</keyword>
<proteinExistence type="predicted"/>
<protein>
    <submittedName>
        <fullName evidence="2">Uncharacterized protein</fullName>
    </submittedName>
</protein>
<dbReference type="PANTHER" id="PTHR47758">
    <property type="entry name" value="SERPENTINE RECEPTOR, CLASS M-RELATED"/>
    <property type="match status" value="1"/>
</dbReference>
<dbReference type="InterPro" id="IPR019428">
    <property type="entry name" value="7TM_GPCR_serpentine_rcpt_Str"/>
</dbReference>
<feature type="transmembrane region" description="Helical" evidence="1">
    <location>
        <begin position="212"/>
        <end position="235"/>
    </location>
</feature>
<evidence type="ECO:0000313" key="2">
    <source>
        <dbReference type="EMBL" id="CAI5449763.1"/>
    </source>
</evidence>
<gene>
    <name evidence="2" type="ORF">CAMP_LOCUS12400</name>
</gene>
<comment type="caution">
    <text evidence="2">The sequence shown here is derived from an EMBL/GenBank/DDBJ whole genome shotgun (WGS) entry which is preliminary data.</text>
</comment>
<feature type="transmembrane region" description="Helical" evidence="1">
    <location>
        <begin position="247"/>
        <end position="267"/>
    </location>
</feature>
<feature type="transmembrane region" description="Helical" evidence="1">
    <location>
        <begin position="12"/>
        <end position="30"/>
    </location>
</feature>
<organism evidence="2 3">
    <name type="scientific">Caenorhabditis angaria</name>
    <dbReference type="NCBI Taxonomy" id="860376"/>
    <lineage>
        <taxon>Eukaryota</taxon>
        <taxon>Metazoa</taxon>
        <taxon>Ecdysozoa</taxon>
        <taxon>Nematoda</taxon>
        <taxon>Chromadorea</taxon>
        <taxon>Rhabditida</taxon>
        <taxon>Rhabditina</taxon>
        <taxon>Rhabditomorpha</taxon>
        <taxon>Rhabditoidea</taxon>
        <taxon>Rhabditidae</taxon>
        <taxon>Peloderinae</taxon>
        <taxon>Caenorhabditis</taxon>
    </lineage>
</organism>
<sequence>MAISNQDELNSYLAGVISLIANCALLIATSKTLQYVSKFKYLYIVKGGIQLPFLFGQFLLILFLIFVVISCLYPTIQYIQVAQLLKSSGISQDRMAIITNLIIVSIAIPTAILVTIGYIPSDYDLKISLNIVYYINGEGDAAFLIAPMNAYSITSGAYRIDFSSLICTIFILTVLLLAVIIVIISRFQIEFLMKAKLQSVNSLKAQKQLNRVLLLQFALPFLTIHIPFYICFILPFIDLENATMSNYLPFLFSWCPAINPILIIFSVRSIRDRFKWKQSGSMSNSSTNNHQVFQIRRNTNIE</sequence>
<evidence type="ECO:0000313" key="3">
    <source>
        <dbReference type="Proteomes" id="UP001152747"/>
    </source>
</evidence>